<dbReference type="EMBL" id="JADOXO010000033">
    <property type="protein sequence ID" value="KAF9818095.1"/>
    <property type="molecule type" value="Genomic_DNA"/>
</dbReference>
<dbReference type="InterPro" id="IPR036864">
    <property type="entry name" value="Zn2-C6_fun-type_DNA-bd_sf"/>
</dbReference>
<dbReference type="AlphaFoldDB" id="A0A8H7P6N6"/>
<evidence type="ECO:0008006" key="3">
    <source>
        <dbReference type="Google" id="ProtNLM"/>
    </source>
</evidence>
<dbReference type="Proteomes" id="UP000639403">
    <property type="component" value="Unassembled WGS sequence"/>
</dbReference>
<organism evidence="1 2">
    <name type="scientific">Rhodonia placenta</name>
    <dbReference type="NCBI Taxonomy" id="104341"/>
    <lineage>
        <taxon>Eukaryota</taxon>
        <taxon>Fungi</taxon>
        <taxon>Dikarya</taxon>
        <taxon>Basidiomycota</taxon>
        <taxon>Agaricomycotina</taxon>
        <taxon>Agaricomycetes</taxon>
        <taxon>Polyporales</taxon>
        <taxon>Adustoporiaceae</taxon>
        <taxon>Rhodonia</taxon>
    </lineage>
</organism>
<evidence type="ECO:0000313" key="2">
    <source>
        <dbReference type="Proteomes" id="UP000639403"/>
    </source>
</evidence>
<comment type="caution">
    <text evidence="1">The sequence shown here is derived from an EMBL/GenBank/DDBJ whole genome shotgun (WGS) entry which is preliminary data.</text>
</comment>
<dbReference type="SUPFAM" id="SSF57701">
    <property type="entry name" value="Zn2/Cys6 DNA-binding domain"/>
    <property type="match status" value="1"/>
</dbReference>
<proteinExistence type="predicted"/>
<accession>A0A8H7P6N6</accession>
<protein>
    <recommendedName>
        <fullName evidence="3">Zn(2)-C6 fungal-type domain-containing protein</fullName>
    </recommendedName>
</protein>
<sequence>MSSEQDVMGFDLDYLAMLQAVPLEYEYGMQIYWEPTSNPYSELLDLNVLYTPERPVRSKFQQELSADSHSLEFCSQGSEYYSPEMFSVSNMNVAMGHEAVASIDSANRQYTVYSVNTAEPIGTQSGALPEMPNHKRPFKRTTALACVFCRKRKIACGGPVPGDKACK</sequence>
<dbReference type="GO" id="GO:0000981">
    <property type="term" value="F:DNA-binding transcription factor activity, RNA polymerase II-specific"/>
    <property type="evidence" value="ECO:0007669"/>
    <property type="project" value="InterPro"/>
</dbReference>
<reference evidence="1" key="2">
    <citation type="journal article" name="Front. Microbiol.">
        <title>Degradative Capacity of Two Strains of Rhodonia placenta: From Phenotype to Genotype.</title>
        <authorList>
            <person name="Kolle M."/>
            <person name="Horta M.A.C."/>
            <person name="Nowrousian M."/>
            <person name="Ohm R.A."/>
            <person name="Benz J.P."/>
            <person name="Pilgard A."/>
        </authorList>
    </citation>
    <scope>NUCLEOTIDE SEQUENCE</scope>
    <source>
        <strain evidence="1">FPRL280</strain>
    </source>
</reference>
<name>A0A8H7P6N6_9APHY</name>
<evidence type="ECO:0000313" key="1">
    <source>
        <dbReference type="EMBL" id="KAF9818095.1"/>
    </source>
</evidence>
<gene>
    <name evidence="1" type="ORF">IEO21_02937</name>
</gene>
<dbReference type="GO" id="GO:0008270">
    <property type="term" value="F:zinc ion binding"/>
    <property type="evidence" value="ECO:0007669"/>
    <property type="project" value="InterPro"/>
</dbReference>
<reference evidence="1" key="1">
    <citation type="submission" date="2020-11" db="EMBL/GenBank/DDBJ databases">
        <authorList>
            <person name="Koelle M."/>
            <person name="Horta M.A.C."/>
            <person name="Nowrousian M."/>
            <person name="Ohm R.A."/>
            <person name="Benz P."/>
            <person name="Pilgard A."/>
        </authorList>
    </citation>
    <scope>NUCLEOTIDE SEQUENCE</scope>
    <source>
        <strain evidence="1">FPRL280</strain>
    </source>
</reference>